<keyword evidence="3" id="KW-0645">Protease</keyword>
<dbReference type="RefSeq" id="WP_167671545.1">
    <property type="nucleotide sequence ID" value="NZ_JAATJS010000001.1"/>
</dbReference>
<dbReference type="InterPro" id="IPR026392">
    <property type="entry name" value="Exo/Archaeosortase_dom"/>
</dbReference>
<organism evidence="9 10">
    <name type="scientific">Microvirga terricola</name>
    <dbReference type="NCBI Taxonomy" id="2719797"/>
    <lineage>
        <taxon>Bacteria</taxon>
        <taxon>Pseudomonadati</taxon>
        <taxon>Pseudomonadota</taxon>
        <taxon>Alphaproteobacteria</taxon>
        <taxon>Hyphomicrobiales</taxon>
        <taxon>Methylobacteriaceae</taxon>
        <taxon>Microvirga</taxon>
    </lineage>
</organism>
<dbReference type="EMBL" id="JAATJS010000001">
    <property type="protein sequence ID" value="NIX75682.1"/>
    <property type="molecule type" value="Genomic_DNA"/>
</dbReference>
<keyword evidence="4 8" id="KW-0812">Transmembrane</keyword>
<keyword evidence="7 8" id="KW-0472">Membrane</keyword>
<evidence type="ECO:0000313" key="9">
    <source>
        <dbReference type="EMBL" id="NIX75682.1"/>
    </source>
</evidence>
<feature type="transmembrane region" description="Helical" evidence="8">
    <location>
        <begin position="237"/>
        <end position="261"/>
    </location>
</feature>
<feature type="transmembrane region" description="Helical" evidence="8">
    <location>
        <begin position="202"/>
        <end position="225"/>
    </location>
</feature>
<reference evidence="9 10" key="1">
    <citation type="submission" date="2020-03" db="EMBL/GenBank/DDBJ databases">
        <title>The genome sequence of Microvirga sp. c23x22.</title>
        <authorList>
            <person name="Zhang X."/>
        </authorList>
    </citation>
    <scope>NUCLEOTIDE SEQUENCE [LARGE SCALE GENOMIC DNA]</scope>
    <source>
        <strain evidence="10">c23x22</strain>
    </source>
</reference>
<feature type="transmembrane region" description="Helical" evidence="8">
    <location>
        <begin position="148"/>
        <end position="166"/>
    </location>
</feature>
<proteinExistence type="predicted"/>
<evidence type="ECO:0000256" key="8">
    <source>
        <dbReference type="SAM" id="Phobius"/>
    </source>
</evidence>
<evidence type="ECO:0000256" key="4">
    <source>
        <dbReference type="ARBA" id="ARBA00022692"/>
    </source>
</evidence>
<feature type="transmembrane region" description="Helical" evidence="8">
    <location>
        <begin position="106"/>
        <end position="136"/>
    </location>
</feature>
<feature type="transmembrane region" description="Helical" evidence="8">
    <location>
        <begin position="72"/>
        <end position="94"/>
    </location>
</feature>
<evidence type="ECO:0000256" key="6">
    <source>
        <dbReference type="ARBA" id="ARBA00022989"/>
    </source>
</evidence>
<evidence type="ECO:0000256" key="2">
    <source>
        <dbReference type="ARBA" id="ARBA00022475"/>
    </source>
</evidence>
<accession>A0ABX0V7J0</accession>
<name>A0ABX0V7J0_9HYPH</name>
<dbReference type="NCBIfam" id="TIGR04178">
    <property type="entry name" value="exo_archaeo"/>
    <property type="match status" value="1"/>
</dbReference>
<keyword evidence="10" id="KW-1185">Reference proteome</keyword>
<evidence type="ECO:0000256" key="1">
    <source>
        <dbReference type="ARBA" id="ARBA00004651"/>
    </source>
</evidence>
<comment type="caution">
    <text evidence="9">The sequence shown here is derived from an EMBL/GenBank/DDBJ whole genome shotgun (WGS) entry which is preliminary data.</text>
</comment>
<keyword evidence="6 8" id="KW-1133">Transmembrane helix</keyword>
<dbReference type="Proteomes" id="UP000707352">
    <property type="component" value="Unassembled WGS sequence"/>
</dbReference>
<evidence type="ECO:0008006" key="11">
    <source>
        <dbReference type="Google" id="ProtNLM"/>
    </source>
</evidence>
<sequence length="302" mass="31978">MSFNRPAYPMLADTGISPSPLGAEGKSGERQAKGTGVSRNELFAGLVVLGFCNGISERVIVSVTENGIGASLLSTFDTSVIVWSALAIAISFILREPARPMTRLDIAAAACALVAFLVPVAPLSWLVMSGLAIYILRTSQGSTFLHRGAWIVLALTIPMFWGRLLFATFSDTILQGDAALVGWVVGTPRIGNAIEFANGEGVLWIAPACSSLANISLAILCWVTLSKVFDRPTSIRDIGWVVAACAAVVVINVARISLIGLYPEHFELLHGPVGSTVASWIILVATVGICLMGMRRASPVRL</sequence>
<gene>
    <name evidence="9" type="ORF">HB375_03520</name>
</gene>
<feature type="transmembrane region" description="Helical" evidence="8">
    <location>
        <begin position="273"/>
        <end position="294"/>
    </location>
</feature>
<comment type="subcellular location">
    <subcellularLocation>
        <location evidence="1">Cell membrane</location>
        <topology evidence="1">Multi-pass membrane protein</topology>
    </subcellularLocation>
</comment>
<evidence type="ECO:0000313" key="10">
    <source>
        <dbReference type="Proteomes" id="UP000707352"/>
    </source>
</evidence>
<protein>
    <recommendedName>
        <fullName evidence="11">Exosortase/archaeosortase family protein</fullName>
    </recommendedName>
</protein>
<keyword evidence="2" id="KW-1003">Cell membrane</keyword>
<evidence type="ECO:0000256" key="3">
    <source>
        <dbReference type="ARBA" id="ARBA00022670"/>
    </source>
</evidence>
<evidence type="ECO:0000256" key="5">
    <source>
        <dbReference type="ARBA" id="ARBA00022801"/>
    </source>
</evidence>
<evidence type="ECO:0000256" key="7">
    <source>
        <dbReference type="ARBA" id="ARBA00023136"/>
    </source>
</evidence>
<keyword evidence="5" id="KW-0378">Hydrolase</keyword>